<dbReference type="Pfam" id="PF02390">
    <property type="entry name" value="Methyltransf_4"/>
    <property type="match status" value="1"/>
</dbReference>
<dbReference type="InterPro" id="IPR003358">
    <property type="entry name" value="tRNA_(Gua-N-7)_MeTrfase_Trmb"/>
</dbReference>
<evidence type="ECO:0000256" key="6">
    <source>
        <dbReference type="ARBA" id="ARBA00022691"/>
    </source>
</evidence>
<dbReference type="InterPro" id="IPR029063">
    <property type="entry name" value="SAM-dependent_MTases_sf"/>
</dbReference>
<gene>
    <name evidence="8" type="ORF">HF320_02300</name>
</gene>
<evidence type="ECO:0000256" key="5">
    <source>
        <dbReference type="ARBA" id="ARBA00022679"/>
    </source>
</evidence>
<keyword evidence="5 8" id="KW-0808">Transferase</keyword>
<dbReference type="GO" id="GO:0043527">
    <property type="term" value="C:tRNA methyltransferase complex"/>
    <property type="evidence" value="ECO:0007669"/>
    <property type="project" value="TreeGrafter"/>
</dbReference>
<dbReference type="Gene3D" id="3.40.50.150">
    <property type="entry name" value="Vaccinia Virus protein VP39"/>
    <property type="match status" value="1"/>
</dbReference>
<evidence type="ECO:0000313" key="8">
    <source>
        <dbReference type="EMBL" id="NMF55167.1"/>
    </source>
</evidence>
<evidence type="ECO:0000313" key="9">
    <source>
        <dbReference type="Proteomes" id="UP000546970"/>
    </source>
</evidence>
<dbReference type="Proteomes" id="UP000546970">
    <property type="component" value="Unassembled WGS sequence"/>
</dbReference>
<dbReference type="EMBL" id="JABBCP010000001">
    <property type="protein sequence ID" value="NMF55167.1"/>
    <property type="molecule type" value="Genomic_DNA"/>
</dbReference>
<evidence type="ECO:0000256" key="3">
    <source>
        <dbReference type="ARBA" id="ARBA00011977"/>
    </source>
</evidence>
<keyword evidence="6" id="KW-0949">S-adenosyl-L-methionine</keyword>
<dbReference type="PANTHER" id="PTHR23417:SF14">
    <property type="entry name" value="PENTACOTRIPEPTIDE-REPEAT REGION OF PRORP DOMAIN-CONTAINING PROTEIN"/>
    <property type="match status" value="1"/>
</dbReference>
<name>A0A7X9UBL7_9ACTN</name>
<keyword evidence="9" id="KW-1185">Reference proteome</keyword>
<dbReference type="SUPFAM" id="SSF53335">
    <property type="entry name" value="S-adenosyl-L-methionine-dependent methyltransferases"/>
    <property type="match status" value="1"/>
</dbReference>
<protein>
    <recommendedName>
        <fullName evidence="3">tRNA (guanine(46)-N(7))-methyltransferase</fullName>
        <ecNumber evidence="3">2.1.1.33</ecNumber>
    </recommendedName>
</protein>
<keyword evidence="4 8" id="KW-0489">Methyltransferase</keyword>
<comment type="caution">
    <text evidence="8">The sequence shown here is derived from an EMBL/GenBank/DDBJ whole genome shotgun (WGS) entry which is preliminary data.</text>
</comment>
<evidence type="ECO:0000256" key="1">
    <source>
        <dbReference type="ARBA" id="ARBA00000142"/>
    </source>
</evidence>
<evidence type="ECO:0000256" key="7">
    <source>
        <dbReference type="ARBA" id="ARBA00022694"/>
    </source>
</evidence>
<comment type="catalytic activity">
    <reaction evidence="1">
        <text>guanosine(46) in tRNA + S-adenosyl-L-methionine = N(7)-methylguanosine(46) in tRNA + S-adenosyl-L-homocysteine</text>
        <dbReference type="Rhea" id="RHEA:42708"/>
        <dbReference type="Rhea" id="RHEA-COMP:10188"/>
        <dbReference type="Rhea" id="RHEA-COMP:10189"/>
        <dbReference type="ChEBI" id="CHEBI:57856"/>
        <dbReference type="ChEBI" id="CHEBI:59789"/>
        <dbReference type="ChEBI" id="CHEBI:74269"/>
        <dbReference type="ChEBI" id="CHEBI:74480"/>
        <dbReference type="EC" id="2.1.1.33"/>
    </reaction>
</comment>
<dbReference type="AlphaFoldDB" id="A0A7X9UBL7"/>
<reference evidence="8 9" key="1">
    <citation type="submission" date="2020-04" db="EMBL/GenBank/DDBJ databases">
        <title>Collinsella sp. KGMB02528 nov., an anaerobic actinobacterium isolated from human feces.</title>
        <authorList>
            <person name="Han K.-I."/>
            <person name="Eom M.K."/>
            <person name="Kim J.-S."/>
            <person name="Lee K.C."/>
            <person name="Suh M.K."/>
            <person name="Park S.-H."/>
            <person name="Lee J.H."/>
            <person name="Kang S.W."/>
            <person name="Park J.-E."/>
            <person name="Oh B.S."/>
            <person name="Yu S.Y."/>
            <person name="Choi S.-H."/>
            <person name="Lee D.H."/>
            <person name="Yoon H."/>
            <person name="Kim B.-Y."/>
            <person name="Lee J.H."/>
            <person name="Lee J.-S."/>
        </authorList>
    </citation>
    <scope>NUCLEOTIDE SEQUENCE [LARGE SCALE GENOMIC DNA]</scope>
    <source>
        <strain evidence="8 9">KGMB02528</strain>
    </source>
</reference>
<dbReference type="EC" id="2.1.1.33" evidence="3"/>
<accession>A0A7X9UBL7</accession>
<proteinExistence type="predicted"/>
<organism evidence="8 9">
    <name type="scientific">Collinsella acetigenes</name>
    <dbReference type="NCBI Taxonomy" id="2713419"/>
    <lineage>
        <taxon>Bacteria</taxon>
        <taxon>Bacillati</taxon>
        <taxon>Actinomycetota</taxon>
        <taxon>Coriobacteriia</taxon>
        <taxon>Coriobacteriales</taxon>
        <taxon>Coriobacteriaceae</taxon>
        <taxon>Collinsella</taxon>
    </lineage>
</organism>
<dbReference type="GO" id="GO:0008176">
    <property type="term" value="F:tRNA (guanine(46)-N7)-methyltransferase activity"/>
    <property type="evidence" value="ECO:0007669"/>
    <property type="project" value="UniProtKB-EC"/>
</dbReference>
<dbReference type="PANTHER" id="PTHR23417">
    <property type="entry name" value="3-DEOXY-D-MANNO-OCTULOSONIC-ACID TRANSFERASE/TRNA GUANINE-N 7 - -METHYLTRANSFERASE"/>
    <property type="match status" value="1"/>
</dbReference>
<sequence length="278" mass="30763">MGSLHVRTPKNFVLEERLERYGSAIETSPESYIGHWREACAPAGSKPFARLHLDLGCGKGTYLAERAKIEPDTLFVGADHEPICIAYAAQRVVEAGIANAALVPRKAGSLARIFATGELDAITLNFPTPCPKARHAKQRLVYVDALASFRPLLAADGTVTLRTDSKPLRDYALGQFEAAGYRTLWISDDVRAEHPEHPMTEYEQRTRDMGAYVYGICATPDAVPSKTQLEAGRAQEQSLACYLPQDLESLNYVPLGMEEAVENFKNRLRKGKNRFPQV</sequence>
<evidence type="ECO:0000256" key="4">
    <source>
        <dbReference type="ARBA" id="ARBA00022603"/>
    </source>
</evidence>
<keyword evidence="7" id="KW-0819">tRNA processing</keyword>
<evidence type="ECO:0000256" key="2">
    <source>
        <dbReference type="ARBA" id="ARBA00003015"/>
    </source>
</evidence>
<comment type="function">
    <text evidence="2">Catalyzes the formation of N(7)-methylguanine at position 46 (m7G46) in tRNA.</text>
</comment>
<dbReference type="RefSeq" id="WP_169276872.1">
    <property type="nucleotide sequence ID" value="NZ_JABBCP010000001.1"/>
</dbReference>
<dbReference type="PROSITE" id="PS51625">
    <property type="entry name" value="SAM_MT_TRMB"/>
    <property type="match status" value="1"/>
</dbReference>